<protein>
    <submittedName>
        <fullName evidence="3">Hydrolase</fullName>
    </submittedName>
</protein>
<proteinExistence type="predicted"/>
<dbReference type="Proteomes" id="UP000050996">
    <property type="component" value="Unassembled WGS sequence"/>
</dbReference>
<evidence type="ECO:0000259" key="2">
    <source>
        <dbReference type="Pfam" id="PF00561"/>
    </source>
</evidence>
<accession>A0A0Q3VHK7</accession>
<feature type="domain" description="AB hydrolase-1" evidence="2">
    <location>
        <begin position="13"/>
        <end position="112"/>
    </location>
</feature>
<organism evidence="3 4">
    <name type="scientific">Cytobacillus solani</name>
    <dbReference type="NCBI Taxonomy" id="1637975"/>
    <lineage>
        <taxon>Bacteria</taxon>
        <taxon>Bacillati</taxon>
        <taxon>Bacillota</taxon>
        <taxon>Bacilli</taxon>
        <taxon>Bacillales</taxon>
        <taxon>Bacillaceae</taxon>
        <taxon>Cytobacillus</taxon>
    </lineage>
</organism>
<evidence type="ECO:0000313" key="4">
    <source>
        <dbReference type="Proteomes" id="UP000050996"/>
    </source>
</evidence>
<comment type="caution">
    <text evidence="3">The sequence shown here is derived from an EMBL/GenBank/DDBJ whole genome shotgun (WGS) entry which is preliminary data.</text>
</comment>
<dbReference type="PANTHER" id="PTHR43798:SF31">
    <property type="entry name" value="AB HYDROLASE SUPERFAMILY PROTEIN YCLE"/>
    <property type="match status" value="1"/>
</dbReference>
<reference evidence="3 4" key="1">
    <citation type="submission" date="2015-09" db="EMBL/GenBank/DDBJ databases">
        <title>Genome sequencing project for genomic taxonomy and phylogenomics of Bacillus-like bacteria.</title>
        <authorList>
            <person name="Liu B."/>
            <person name="Wang J."/>
            <person name="Zhu Y."/>
            <person name="Liu G."/>
            <person name="Chen Q."/>
            <person name="Chen Z."/>
            <person name="Lan J."/>
            <person name="Che J."/>
            <person name="Ge C."/>
            <person name="Shi H."/>
            <person name="Pan Z."/>
            <person name="Liu X."/>
        </authorList>
    </citation>
    <scope>NUCLEOTIDE SEQUENCE [LARGE SCALE GENOMIC DNA]</scope>
    <source>
        <strain evidence="3 4">FJAT-18043</strain>
    </source>
</reference>
<dbReference type="SUPFAM" id="SSF53474">
    <property type="entry name" value="alpha/beta-Hydrolases"/>
    <property type="match status" value="1"/>
</dbReference>
<sequence>MDLYYEVKGRGKPLVLIHSGGSDIRDWTYIAPVLSKHFLVITFDGRGAGKSPSLLQPVNYVEDLRMLLEHLKIENAVIIGHSMGGQIATEFSLTYPDKVSELILIAPGLTGFNYSKEFQNSMKEVSEAAPNVEKMVQLALAVPTNRIVMNSTHRELMIDMIRQHIINTFEWQSFEIIWSDPPSIERLGSIKANTLFIIGTEDIPDNYAVAESFKLVPNIEFTEIAGADHMVTLTHPEQVSQSIIKFLKG</sequence>
<dbReference type="EMBL" id="LJIX01000006">
    <property type="protein sequence ID" value="KQL19735.1"/>
    <property type="molecule type" value="Genomic_DNA"/>
</dbReference>
<dbReference type="Gene3D" id="3.40.50.1820">
    <property type="entry name" value="alpha/beta hydrolase"/>
    <property type="match status" value="1"/>
</dbReference>
<dbReference type="Pfam" id="PF00561">
    <property type="entry name" value="Abhydrolase_1"/>
    <property type="match status" value="1"/>
</dbReference>
<dbReference type="PATRIC" id="fig|1637975.4.peg.2870"/>
<keyword evidence="1 3" id="KW-0378">Hydrolase</keyword>
<dbReference type="PRINTS" id="PR00111">
    <property type="entry name" value="ABHYDROLASE"/>
</dbReference>
<dbReference type="AlphaFoldDB" id="A0A0Q3VHK7"/>
<dbReference type="InterPro" id="IPR029058">
    <property type="entry name" value="AB_hydrolase_fold"/>
</dbReference>
<dbReference type="InterPro" id="IPR000073">
    <property type="entry name" value="AB_hydrolase_1"/>
</dbReference>
<dbReference type="InterPro" id="IPR050266">
    <property type="entry name" value="AB_hydrolase_sf"/>
</dbReference>
<dbReference type="STRING" id="1637975.AN957_14925"/>
<keyword evidence="4" id="KW-1185">Reference proteome</keyword>
<dbReference type="PANTHER" id="PTHR43798">
    <property type="entry name" value="MONOACYLGLYCEROL LIPASE"/>
    <property type="match status" value="1"/>
</dbReference>
<evidence type="ECO:0000313" key="3">
    <source>
        <dbReference type="EMBL" id="KQL19735.1"/>
    </source>
</evidence>
<gene>
    <name evidence="3" type="ORF">AN957_14925</name>
</gene>
<dbReference type="RefSeq" id="WP_056684902.1">
    <property type="nucleotide sequence ID" value="NZ_CP041305.1"/>
</dbReference>
<dbReference type="GO" id="GO:0016787">
    <property type="term" value="F:hydrolase activity"/>
    <property type="evidence" value="ECO:0007669"/>
    <property type="project" value="UniProtKB-KW"/>
</dbReference>
<name>A0A0Q3VHK7_9BACI</name>
<evidence type="ECO:0000256" key="1">
    <source>
        <dbReference type="ARBA" id="ARBA00022801"/>
    </source>
</evidence>
<dbReference type="GO" id="GO:0016020">
    <property type="term" value="C:membrane"/>
    <property type="evidence" value="ECO:0007669"/>
    <property type="project" value="TreeGrafter"/>
</dbReference>